<comment type="caution">
    <text evidence="1">The sequence shown here is derived from an EMBL/GenBank/DDBJ whole genome shotgun (WGS) entry which is preliminary data.</text>
</comment>
<dbReference type="OrthoDB" id="8200265at2"/>
<accession>A0A099CZU7</accession>
<dbReference type="EMBL" id="JROI01000003">
    <property type="protein sequence ID" value="KGI79107.1"/>
    <property type="molecule type" value="Genomic_DNA"/>
</dbReference>
<reference evidence="1 3" key="1">
    <citation type="submission" date="2014-09" db="EMBL/GenBank/DDBJ databases">
        <title>Xanthomonadaceae 3.5X direct submission.</title>
        <authorList>
            <person name="Fang T."/>
            <person name="Wang H."/>
        </authorList>
    </citation>
    <scope>NUCLEOTIDE SEQUENCE [LARGE SCALE GENOMIC DNA]</scope>
    <source>
        <strain evidence="1 3">3.5X</strain>
    </source>
</reference>
<dbReference type="EMBL" id="JACHET010000001">
    <property type="protein sequence ID" value="MBB6184672.1"/>
    <property type="molecule type" value="Genomic_DNA"/>
</dbReference>
<dbReference type="Proteomes" id="UP000560000">
    <property type="component" value="Unassembled WGS sequence"/>
</dbReference>
<dbReference type="AlphaFoldDB" id="A0A099CZU7"/>
<sequence>MSDTQTTAGDWPRPYWSANDEHAVLLFFIFGAFDKDLRIPAARHGSKGLPEGIELFRYPRETLEQWEGYPLHGALGEMLRQDHPTAFEAAQAAPEVLSVRGRLADASSLDYLRDTLGVIAGLMDIGGVAVADPQILSLFDGEGWRERFIVEGGAPPRSHVLILCNPDTDAGGDTAWVRTRGMRKFGRPDVSIRGVPGKQTDAAGELCLRLVEMQAMGAQFSDGQELEIDGLPTALKARRAGSLEDPHFNNTHVRFDWPV</sequence>
<proteinExistence type="predicted"/>
<dbReference type="HOGENOM" id="CLU_1040793_0_0_6"/>
<dbReference type="Proteomes" id="UP000029708">
    <property type="component" value="Unassembled WGS sequence"/>
</dbReference>
<evidence type="ECO:0000313" key="2">
    <source>
        <dbReference type="EMBL" id="MBB6184672.1"/>
    </source>
</evidence>
<protein>
    <recommendedName>
        <fullName evidence="5">DUF4261 domain-containing protein</fullName>
    </recommendedName>
</protein>
<evidence type="ECO:0008006" key="5">
    <source>
        <dbReference type="Google" id="ProtNLM"/>
    </source>
</evidence>
<dbReference type="RefSeq" id="WP_043099065.1">
    <property type="nucleotide sequence ID" value="NZ_JACHET010000001.1"/>
</dbReference>
<reference evidence="2 4" key="2">
    <citation type="submission" date="2020-08" db="EMBL/GenBank/DDBJ databases">
        <title>Genomic Encyclopedia of Type Strains, Phase IV (KMG-IV): sequencing the most valuable type-strain genomes for metagenomic binning, comparative biology and taxonomic classification.</title>
        <authorList>
            <person name="Goeker M."/>
        </authorList>
    </citation>
    <scope>NUCLEOTIDE SEQUENCE [LARGE SCALE GENOMIC DNA]</scope>
    <source>
        <strain evidence="2 4">DSM 107085</strain>
    </source>
</reference>
<evidence type="ECO:0000313" key="3">
    <source>
        <dbReference type="Proteomes" id="UP000029708"/>
    </source>
</evidence>
<evidence type="ECO:0000313" key="1">
    <source>
        <dbReference type="EMBL" id="KGI79107.1"/>
    </source>
</evidence>
<gene>
    <name evidence="2" type="ORF">HNQ86_002017</name>
    <name evidence="1" type="ORF">LF63_0101100</name>
</gene>
<evidence type="ECO:0000313" key="4">
    <source>
        <dbReference type="Proteomes" id="UP000560000"/>
    </source>
</evidence>
<organism evidence="1 3">
    <name type="scientific">Oleiagrimonas soli</name>
    <dbReference type="NCBI Taxonomy" id="1543381"/>
    <lineage>
        <taxon>Bacteria</taxon>
        <taxon>Pseudomonadati</taxon>
        <taxon>Pseudomonadota</taxon>
        <taxon>Gammaproteobacteria</taxon>
        <taxon>Lysobacterales</taxon>
        <taxon>Rhodanobacteraceae</taxon>
        <taxon>Oleiagrimonas</taxon>
    </lineage>
</organism>
<name>A0A099CZU7_9GAMM</name>
<keyword evidence="3" id="KW-1185">Reference proteome</keyword>
<dbReference type="STRING" id="1543381.LF63_0101100"/>